<comment type="caution">
    <text evidence="1">The sequence shown here is derived from an EMBL/GenBank/DDBJ whole genome shotgun (WGS) entry which is preliminary data.</text>
</comment>
<evidence type="ECO:0000313" key="2">
    <source>
        <dbReference type="Proteomes" id="UP001165960"/>
    </source>
</evidence>
<accession>A0ACC2TPT7</accession>
<protein>
    <submittedName>
        <fullName evidence="1">Uncharacterized protein</fullName>
    </submittedName>
</protein>
<evidence type="ECO:0000313" key="1">
    <source>
        <dbReference type="EMBL" id="KAJ9076491.1"/>
    </source>
</evidence>
<dbReference type="Proteomes" id="UP001165960">
    <property type="component" value="Unassembled WGS sequence"/>
</dbReference>
<gene>
    <name evidence="1" type="ORF">DSO57_1025653</name>
</gene>
<name>A0ACC2TPT7_9FUNG</name>
<sequence>MRLHNHQRLLGMAIWHLLSCRSLKIVEMILNLTITNDIPDEEDEDDDWDD</sequence>
<keyword evidence="2" id="KW-1185">Reference proteome</keyword>
<proteinExistence type="predicted"/>
<dbReference type="EMBL" id="QTSX02002275">
    <property type="protein sequence ID" value="KAJ9076491.1"/>
    <property type="molecule type" value="Genomic_DNA"/>
</dbReference>
<reference evidence="1" key="1">
    <citation type="submission" date="2022-04" db="EMBL/GenBank/DDBJ databases">
        <title>Genome of the entomopathogenic fungus Entomophthora muscae.</title>
        <authorList>
            <person name="Elya C."/>
            <person name="Lovett B.R."/>
            <person name="Lee E."/>
            <person name="Macias A.M."/>
            <person name="Hajek A.E."/>
            <person name="De Bivort B.L."/>
            <person name="Kasson M.T."/>
            <person name="De Fine Licht H.H."/>
            <person name="Stajich J.E."/>
        </authorList>
    </citation>
    <scope>NUCLEOTIDE SEQUENCE</scope>
    <source>
        <strain evidence="1">Berkeley</strain>
    </source>
</reference>
<organism evidence="1 2">
    <name type="scientific">Entomophthora muscae</name>
    <dbReference type="NCBI Taxonomy" id="34485"/>
    <lineage>
        <taxon>Eukaryota</taxon>
        <taxon>Fungi</taxon>
        <taxon>Fungi incertae sedis</taxon>
        <taxon>Zoopagomycota</taxon>
        <taxon>Entomophthoromycotina</taxon>
        <taxon>Entomophthoromycetes</taxon>
        <taxon>Entomophthorales</taxon>
        <taxon>Entomophthoraceae</taxon>
        <taxon>Entomophthora</taxon>
    </lineage>
</organism>